<keyword evidence="1" id="KW-0175">Coiled coil</keyword>
<accession>A0A915JBQ5</accession>
<dbReference type="Proteomes" id="UP000887565">
    <property type="component" value="Unplaced"/>
</dbReference>
<feature type="coiled-coil region" evidence="1">
    <location>
        <begin position="53"/>
        <end position="80"/>
    </location>
</feature>
<dbReference type="AlphaFoldDB" id="A0A915JBQ5"/>
<reference evidence="3" key="1">
    <citation type="submission" date="2022-11" db="UniProtKB">
        <authorList>
            <consortium name="WormBaseParasite"/>
        </authorList>
    </citation>
    <scope>IDENTIFICATION</scope>
</reference>
<evidence type="ECO:0000256" key="1">
    <source>
        <dbReference type="SAM" id="Coils"/>
    </source>
</evidence>
<dbReference type="WBParaSite" id="nRc.2.0.1.t23081-RA">
    <property type="protein sequence ID" value="nRc.2.0.1.t23081-RA"/>
    <property type="gene ID" value="nRc.2.0.1.g23081"/>
</dbReference>
<organism evidence="2 3">
    <name type="scientific">Romanomermis culicivorax</name>
    <name type="common">Nematode worm</name>
    <dbReference type="NCBI Taxonomy" id="13658"/>
    <lineage>
        <taxon>Eukaryota</taxon>
        <taxon>Metazoa</taxon>
        <taxon>Ecdysozoa</taxon>
        <taxon>Nematoda</taxon>
        <taxon>Enoplea</taxon>
        <taxon>Dorylaimia</taxon>
        <taxon>Mermithida</taxon>
        <taxon>Mermithoidea</taxon>
        <taxon>Mermithidae</taxon>
        <taxon>Romanomermis</taxon>
    </lineage>
</organism>
<evidence type="ECO:0000313" key="3">
    <source>
        <dbReference type="WBParaSite" id="nRc.2.0.1.t23081-RA"/>
    </source>
</evidence>
<proteinExistence type="predicted"/>
<sequence>MLTQPEMPSVGVTDQVVCPGSGTVGQRLTAFKALTAGLNRSMSNQTSHAQRPLSMLSDEIQGLQSEMARLTAHIARLTAQQMMPALRNLKPSMQHIQKDGDHPSGGHLRTCSFHRRCTHNDTIYWAQSPNSAYPSDAARAHTSLCYFC</sequence>
<protein>
    <submittedName>
        <fullName evidence="3">Uncharacterized protein</fullName>
    </submittedName>
</protein>
<evidence type="ECO:0000313" key="2">
    <source>
        <dbReference type="Proteomes" id="UP000887565"/>
    </source>
</evidence>
<keyword evidence="2" id="KW-1185">Reference proteome</keyword>
<name>A0A915JBQ5_ROMCU</name>